<sequence>MTALHQKPLLTRTTTTTTTTTTKGNLCGLIVATLFLPLLPLAISAAEPAEERPTATTASQRTSAMDAGRDADVDIIAAEDRVIYEYRVNGVITAIKVVPKNGRPYYMVPIDGSPHYEISPDAKLYPKWILLEW</sequence>
<comment type="caution">
    <text evidence="1">The sequence shown here is derived from an EMBL/GenBank/DDBJ whole genome shotgun (WGS) entry which is preliminary data.</text>
</comment>
<gene>
    <name evidence="1" type="ORF">CNE99_02230</name>
</gene>
<dbReference type="Proteomes" id="UP000219327">
    <property type="component" value="Unassembled WGS sequence"/>
</dbReference>
<protein>
    <recommendedName>
        <fullName evidence="3">DUF2782 domain-containing protein</fullName>
    </recommendedName>
</protein>
<evidence type="ECO:0008006" key="3">
    <source>
        <dbReference type="Google" id="ProtNLM"/>
    </source>
</evidence>
<dbReference type="AlphaFoldDB" id="A0A2A5WX45"/>
<dbReference type="Gene3D" id="2.20.130.30">
    <property type="entry name" value="Protein of unknown function DUF2782"/>
    <property type="match status" value="1"/>
</dbReference>
<reference evidence="1 2" key="1">
    <citation type="submission" date="2017-08" db="EMBL/GenBank/DDBJ databases">
        <title>Fine stratification of microbial communities through a metagenomic profile of the photic zone.</title>
        <authorList>
            <person name="Haro-Moreno J.M."/>
            <person name="Lopez-Perez M."/>
            <person name="De La Torre J."/>
            <person name="Picazo A."/>
            <person name="Camacho A."/>
            <person name="Rodriguez-Valera F."/>
        </authorList>
    </citation>
    <scope>NUCLEOTIDE SEQUENCE [LARGE SCALE GENOMIC DNA]</scope>
    <source>
        <strain evidence="1">MED-G24</strain>
    </source>
</reference>
<dbReference type="EMBL" id="NTKD01000006">
    <property type="protein sequence ID" value="PDH41115.1"/>
    <property type="molecule type" value="Genomic_DNA"/>
</dbReference>
<dbReference type="InterPro" id="IPR021357">
    <property type="entry name" value="DUF2782"/>
</dbReference>
<dbReference type="Pfam" id="PF11191">
    <property type="entry name" value="DUF2782"/>
    <property type="match status" value="1"/>
</dbReference>
<evidence type="ECO:0000313" key="1">
    <source>
        <dbReference type="EMBL" id="PDH41115.1"/>
    </source>
</evidence>
<organism evidence="1 2">
    <name type="scientific">OM182 bacterium MED-G24</name>
    <dbReference type="NCBI Taxonomy" id="1986255"/>
    <lineage>
        <taxon>Bacteria</taxon>
        <taxon>Pseudomonadati</taxon>
        <taxon>Pseudomonadota</taxon>
        <taxon>Gammaproteobacteria</taxon>
        <taxon>OMG group</taxon>
        <taxon>OM182 clade</taxon>
    </lineage>
</organism>
<accession>A0A2A5WX45</accession>
<proteinExistence type="predicted"/>
<name>A0A2A5WX45_9GAMM</name>
<evidence type="ECO:0000313" key="2">
    <source>
        <dbReference type="Proteomes" id="UP000219327"/>
    </source>
</evidence>